<dbReference type="InterPro" id="IPR023997">
    <property type="entry name" value="TonB-dep_OMP_SusC/RagA_CS"/>
</dbReference>
<dbReference type="NCBIfam" id="TIGR04056">
    <property type="entry name" value="OMP_RagA_SusC"/>
    <property type="match status" value="1"/>
</dbReference>
<dbReference type="InterPro" id="IPR023996">
    <property type="entry name" value="TonB-dep_OMP_SusC/RagA"/>
</dbReference>
<evidence type="ECO:0000256" key="4">
    <source>
        <dbReference type="ARBA" id="ARBA00022692"/>
    </source>
</evidence>
<evidence type="ECO:0000259" key="11">
    <source>
        <dbReference type="Pfam" id="PF07715"/>
    </source>
</evidence>
<dbReference type="RefSeq" id="WP_202244920.1">
    <property type="nucleotide sequence ID" value="NZ_JAESIY010000007.1"/>
</dbReference>
<gene>
    <name evidence="12" type="ORF">JL102_13340</name>
</gene>
<evidence type="ECO:0000313" key="13">
    <source>
        <dbReference type="Proteomes" id="UP000659388"/>
    </source>
</evidence>
<evidence type="ECO:0000256" key="6">
    <source>
        <dbReference type="ARBA" id="ARBA00023136"/>
    </source>
</evidence>
<dbReference type="NCBIfam" id="TIGR04057">
    <property type="entry name" value="SusC_RagA_signa"/>
    <property type="match status" value="1"/>
</dbReference>
<proteinExistence type="inferred from homology"/>
<name>A0A937F7F3_9BACT</name>
<keyword evidence="13" id="KW-1185">Reference proteome</keyword>
<dbReference type="GO" id="GO:0009279">
    <property type="term" value="C:cell outer membrane"/>
    <property type="evidence" value="ECO:0007669"/>
    <property type="project" value="UniProtKB-SubCell"/>
</dbReference>
<dbReference type="InterPro" id="IPR037066">
    <property type="entry name" value="Plug_dom_sf"/>
</dbReference>
<feature type="domain" description="TonB-dependent receptor-like beta-barrel" evidence="10">
    <location>
        <begin position="415"/>
        <end position="975"/>
    </location>
</feature>
<reference evidence="12" key="1">
    <citation type="submission" date="2021-01" db="EMBL/GenBank/DDBJ databases">
        <title>Fulvivirga kasyanovii gen. nov., sp nov., a novel member of the phylum Bacteroidetes isolated from seawater in a mussel farm.</title>
        <authorList>
            <person name="Zhao L.-H."/>
            <person name="Wang Z.-J."/>
        </authorList>
    </citation>
    <scope>NUCLEOTIDE SEQUENCE</scope>
    <source>
        <strain evidence="12">2943</strain>
    </source>
</reference>
<dbReference type="Gene3D" id="2.60.40.1120">
    <property type="entry name" value="Carboxypeptidase-like, regulatory domain"/>
    <property type="match status" value="1"/>
</dbReference>
<feature type="domain" description="TonB-dependent receptor plug" evidence="11">
    <location>
        <begin position="138"/>
        <end position="243"/>
    </location>
</feature>
<sequence>MKQNLLKPVRATGGSSYHAGKVHAFTKPLLIIFMMVFFTHVSQAQHVVSGTVISGAEQVGMPGVSVLIKGTSTGVTTDGDGSYSVSVPNENSVLIFSFIGYKSQEVSVSGRSTIDISLEDDISQLDEIVVVGYGTQKKSEVTSAVASVKAEEFTAGAMRDASELIKGKVAGLDITNGSGDPSASANIFLRGVSTLQGSTSPLILIDGVPGSFNTVSPADIASIDVLKDASAAAIYGTRGANGVILITTKGGRRYTPATITYSHYSAISKQFNQPEFLTASEYLEYAKDFDFENKFIEEAENNGGVSDTDWLDEISRTGYIQNHNLMIQGGTETTTYSASVNYMNQEGVFKGSDNEELRVNLNLDQYFFDDKLKIGFNFLRGTQKIGSLGDGKSFNALIYRNALIRNPLLNIKDDNDNWIETSRLQYINPVGMLEETEGELTNNWTRFTSNISLYLLDNWETNLMLATDRSNNFRGYYETSKHYYSVSKSNRAGFGSRADDQLRTDYLELTSKYSKSFGAHNISLMAGYSYQYNVNEGGWANNYDFPTDAYSYHNLEAGRALLRGEAGMDSYKNDNTLVGFFGRLKYGFDNRFDILASVRREASSKFGDNYKWGTFPSVSAGWTISNEAFMDNLSLVSFLKLRAGYGVTGVIPTQSYLSKPLLSYYGDYFYYNGAWINALEAVRNPNADLKWERSGEINIGVDFGLLEGRISGSIDFYNKKTKDLLWEYAVPQPPNVYPSTLANVGEMQNKGIEILLEASPVRSNNFQWNTTLTFSHNKNELLSLSNDLYEQEGDFIDEYGVGDPISTVSHRLEPGQPIGNFWGLKSVDINEDGLWVIELPNGETEVMQSNAFSINDNKQYLGNGIPKYRAGWTNTFKYKNFDLSVVLNGAFGFQLMNQQRMFYENPNINYNVLKSAMDDVYGKRRLGYKSQTFVSYYIEDADYVKLENATLGYSVDMSNVKFVNSLRFYVSGSNLAIITNYKGSDPEVPRNDLRTQGIDNRDKFPSVRTYTLGVNVNF</sequence>
<dbReference type="AlphaFoldDB" id="A0A937F7F3"/>
<dbReference type="InterPro" id="IPR012910">
    <property type="entry name" value="Plug_dom"/>
</dbReference>
<evidence type="ECO:0000256" key="1">
    <source>
        <dbReference type="ARBA" id="ARBA00004571"/>
    </source>
</evidence>
<dbReference type="InterPro" id="IPR008969">
    <property type="entry name" value="CarboxyPept-like_regulatory"/>
</dbReference>
<dbReference type="Pfam" id="PF00593">
    <property type="entry name" value="TonB_dep_Rec_b-barrel"/>
    <property type="match status" value="1"/>
</dbReference>
<dbReference type="FunFam" id="2.170.130.10:FF:000003">
    <property type="entry name" value="SusC/RagA family TonB-linked outer membrane protein"/>
    <property type="match status" value="1"/>
</dbReference>
<organism evidence="12 13">
    <name type="scientific">Fulvivirga sediminis</name>
    <dbReference type="NCBI Taxonomy" id="2803949"/>
    <lineage>
        <taxon>Bacteria</taxon>
        <taxon>Pseudomonadati</taxon>
        <taxon>Bacteroidota</taxon>
        <taxon>Cytophagia</taxon>
        <taxon>Cytophagales</taxon>
        <taxon>Fulvivirgaceae</taxon>
        <taxon>Fulvivirga</taxon>
    </lineage>
</organism>
<dbReference type="EMBL" id="JAESIY010000007">
    <property type="protein sequence ID" value="MBL3657125.1"/>
    <property type="molecule type" value="Genomic_DNA"/>
</dbReference>
<evidence type="ECO:0000256" key="9">
    <source>
        <dbReference type="RuleBase" id="RU003357"/>
    </source>
</evidence>
<keyword evidence="12" id="KW-0675">Receptor</keyword>
<protein>
    <submittedName>
        <fullName evidence="12">TonB-dependent receptor</fullName>
    </submittedName>
</protein>
<dbReference type="SUPFAM" id="SSF49464">
    <property type="entry name" value="Carboxypeptidase regulatory domain-like"/>
    <property type="match status" value="1"/>
</dbReference>
<evidence type="ECO:0000313" key="12">
    <source>
        <dbReference type="EMBL" id="MBL3657125.1"/>
    </source>
</evidence>
<keyword evidence="7 8" id="KW-0998">Cell outer membrane</keyword>
<dbReference type="Proteomes" id="UP000659388">
    <property type="component" value="Unassembled WGS sequence"/>
</dbReference>
<keyword evidence="6 8" id="KW-0472">Membrane</keyword>
<dbReference type="Pfam" id="PF13715">
    <property type="entry name" value="CarbopepD_reg_2"/>
    <property type="match status" value="1"/>
</dbReference>
<dbReference type="InterPro" id="IPR000531">
    <property type="entry name" value="Beta-barrel_TonB"/>
</dbReference>
<dbReference type="PROSITE" id="PS52016">
    <property type="entry name" value="TONB_DEPENDENT_REC_3"/>
    <property type="match status" value="1"/>
</dbReference>
<evidence type="ECO:0000256" key="2">
    <source>
        <dbReference type="ARBA" id="ARBA00022448"/>
    </source>
</evidence>
<evidence type="ECO:0000259" key="10">
    <source>
        <dbReference type="Pfam" id="PF00593"/>
    </source>
</evidence>
<accession>A0A937F7F3</accession>
<comment type="subcellular location">
    <subcellularLocation>
        <location evidence="1 8">Cell outer membrane</location>
        <topology evidence="1 8">Multi-pass membrane protein</topology>
    </subcellularLocation>
</comment>
<evidence type="ECO:0000256" key="5">
    <source>
        <dbReference type="ARBA" id="ARBA00023077"/>
    </source>
</evidence>
<keyword evidence="2 8" id="KW-0813">Transport</keyword>
<comment type="caution">
    <text evidence="12">The sequence shown here is derived from an EMBL/GenBank/DDBJ whole genome shotgun (WGS) entry which is preliminary data.</text>
</comment>
<dbReference type="InterPro" id="IPR036942">
    <property type="entry name" value="Beta-barrel_TonB_sf"/>
</dbReference>
<comment type="similarity">
    <text evidence="8 9">Belongs to the TonB-dependent receptor family.</text>
</comment>
<evidence type="ECO:0000256" key="8">
    <source>
        <dbReference type="PROSITE-ProRule" id="PRU01360"/>
    </source>
</evidence>
<evidence type="ECO:0000256" key="7">
    <source>
        <dbReference type="ARBA" id="ARBA00023237"/>
    </source>
</evidence>
<keyword evidence="5 9" id="KW-0798">TonB box</keyword>
<dbReference type="InterPro" id="IPR039426">
    <property type="entry name" value="TonB-dep_rcpt-like"/>
</dbReference>
<dbReference type="Gene3D" id="2.40.170.20">
    <property type="entry name" value="TonB-dependent receptor, beta-barrel domain"/>
    <property type="match status" value="1"/>
</dbReference>
<evidence type="ECO:0000256" key="3">
    <source>
        <dbReference type="ARBA" id="ARBA00022452"/>
    </source>
</evidence>
<keyword evidence="3 8" id="KW-1134">Transmembrane beta strand</keyword>
<keyword evidence="4 8" id="KW-0812">Transmembrane</keyword>
<dbReference type="Gene3D" id="2.170.130.10">
    <property type="entry name" value="TonB-dependent receptor, plug domain"/>
    <property type="match status" value="1"/>
</dbReference>
<dbReference type="Pfam" id="PF07715">
    <property type="entry name" value="Plug"/>
    <property type="match status" value="1"/>
</dbReference>
<dbReference type="SUPFAM" id="SSF56935">
    <property type="entry name" value="Porins"/>
    <property type="match status" value="1"/>
</dbReference>